<evidence type="ECO:0000256" key="2">
    <source>
        <dbReference type="ARBA" id="ARBA00022729"/>
    </source>
</evidence>
<keyword evidence="3 4" id="KW-0378">Hydrolase</keyword>
<dbReference type="GO" id="GO:0016020">
    <property type="term" value="C:membrane"/>
    <property type="evidence" value="ECO:0007669"/>
    <property type="project" value="GOC"/>
</dbReference>
<dbReference type="EMBL" id="KN834798">
    <property type="protein sequence ID" value="KIK56318.1"/>
    <property type="molecule type" value="Genomic_DNA"/>
</dbReference>
<evidence type="ECO:0000256" key="5">
    <source>
        <dbReference type="SAM" id="SignalP"/>
    </source>
</evidence>
<sequence>MKSFPLCVLSLSLLLLQISAQQISDVWLITWDRKSLFTSIGTGKFPVNFTDPGSAGDADIVADDGTVYQSILGFGRSLTDSSAITLSNLQSANSDRYWTLLKTLFDTTDGANAAGLDDTPGDTSFNRFSVDRTPSQVPAVLKDILSINPQIKIHILPWSPPAWMKDSVTMDGGSLEANLTTAYSAYLLNAVKSYFKEGFTVYAVSIQNEPENNDKTYPSATMTAVVQARIGKSLRTLLDQNNFNNVKIIGNEHNWSDAAGFPISLIQSAPDAFDGVAFHCYQGAVADQDEFSSKFPSKEIYMTECSGTIGSDWWGDIKWYMDNLWIGALEHGAMAALMWNLALDDKGQPMLPESDSCDGGCRGIVTVSGGDYTLDQEFYSMAQASKAILPVNAGGPFGRRIDVAVKGASNSALRVGAYATGGVKGTDRTRYALVVMNWNDNSSQGSFNPTPVKATIEFRGKQAKYTFPVGVTTLWWFAPSN</sequence>
<evidence type="ECO:0000256" key="3">
    <source>
        <dbReference type="ARBA" id="ARBA00022801"/>
    </source>
</evidence>
<dbReference type="Proteomes" id="UP000053593">
    <property type="component" value="Unassembled WGS sequence"/>
</dbReference>
<dbReference type="Gene3D" id="3.20.20.80">
    <property type="entry name" value="Glycosidases"/>
    <property type="match status" value="1"/>
</dbReference>
<accession>A0A0D0CMA0</accession>
<comment type="similarity">
    <text evidence="1 4">Belongs to the glycosyl hydrolase 30 family.</text>
</comment>
<dbReference type="SUPFAM" id="SSF51445">
    <property type="entry name" value="(Trans)glycosidases"/>
    <property type="match status" value="1"/>
</dbReference>
<name>A0A0D0CMA0_9AGAR</name>
<proteinExistence type="inferred from homology"/>
<keyword evidence="2 5" id="KW-0732">Signal</keyword>
<dbReference type="GO" id="GO:0006680">
    <property type="term" value="P:glucosylceramide catabolic process"/>
    <property type="evidence" value="ECO:0007669"/>
    <property type="project" value="TreeGrafter"/>
</dbReference>
<feature type="signal peptide" evidence="5">
    <location>
        <begin position="1"/>
        <end position="20"/>
    </location>
</feature>
<feature type="domain" description="Glycosyl hydrolase family 30 TIM-barrel" evidence="6">
    <location>
        <begin position="115"/>
        <end position="349"/>
    </location>
</feature>
<evidence type="ECO:0000256" key="1">
    <source>
        <dbReference type="ARBA" id="ARBA00005382"/>
    </source>
</evidence>
<dbReference type="GO" id="GO:0004348">
    <property type="term" value="F:glucosylceramidase activity"/>
    <property type="evidence" value="ECO:0007669"/>
    <property type="project" value="InterPro"/>
</dbReference>
<evidence type="ECO:0000313" key="8">
    <source>
        <dbReference type="Proteomes" id="UP000053593"/>
    </source>
</evidence>
<evidence type="ECO:0000259" key="6">
    <source>
        <dbReference type="Pfam" id="PF02055"/>
    </source>
</evidence>
<organism evidence="7 8">
    <name type="scientific">Collybiopsis luxurians FD-317 M1</name>
    <dbReference type="NCBI Taxonomy" id="944289"/>
    <lineage>
        <taxon>Eukaryota</taxon>
        <taxon>Fungi</taxon>
        <taxon>Dikarya</taxon>
        <taxon>Basidiomycota</taxon>
        <taxon>Agaricomycotina</taxon>
        <taxon>Agaricomycetes</taxon>
        <taxon>Agaricomycetidae</taxon>
        <taxon>Agaricales</taxon>
        <taxon>Marasmiineae</taxon>
        <taxon>Omphalotaceae</taxon>
        <taxon>Collybiopsis</taxon>
        <taxon>Collybiopsis luxurians</taxon>
    </lineage>
</organism>
<keyword evidence="8" id="KW-1185">Reference proteome</keyword>
<dbReference type="PANTHER" id="PTHR11069:SF23">
    <property type="entry name" value="LYSOSOMAL ACID GLUCOSYLCERAMIDASE"/>
    <property type="match status" value="1"/>
</dbReference>
<dbReference type="HOGENOM" id="CLU_014379_2_0_1"/>
<dbReference type="InterPro" id="IPR033453">
    <property type="entry name" value="Glyco_hydro_30_TIM-barrel"/>
</dbReference>
<feature type="chain" id="PRO_5002220417" evidence="5">
    <location>
        <begin position="21"/>
        <end position="481"/>
    </location>
</feature>
<reference evidence="7 8" key="1">
    <citation type="submission" date="2014-04" db="EMBL/GenBank/DDBJ databases">
        <title>Evolutionary Origins and Diversification of the Mycorrhizal Mutualists.</title>
        <authorList>
            <consortium name="DOE Joint Genome Institute"/>
            <consortium name="Mycorrhizal Genomics Consortium"/>
            <person name="Kohler A."/>
            <person name="Kuo A."/>
            <person name="Nagy L.G."/>
            <person name="Floudas D."/>
            <person name="Copeland A."/>
            <person name="Barry K.W."/>
            <person name="Cichocki N."/>
            <person name="Veneault-Fourrey C."/>
            <person name="LaButti K."/>
            <person name="Lindquist E.A."/>
            <person name="Lipzen A."/>
            <person name="Lundell T."/>
            <person name="Morin E."/>
            <person name="Murat C."/>
            <person name="Riley R."/>
            <person name="Ohm R."/>
            <person name="Sun H."/>
            <person name="Tunlid A."/>
            <person name="Henrissat B."/>
            <person name="Grigoriev I.V."/>
            <person name="Hibbett D.S."/>
            <person name="Martin F."/>
        </authorList>
    </citation>
    <scope>NUCLEOTIDE SEQUENCE [LARGE SCALE GENOMIC DNA]</scope>
    <source>
        <strain evidence="7 8">FD-317 M1</strain>
    </source>
</reference>
<dbReference type="PANTHER" id="PTHR11069">
    <property type="entry name" value="GLUCOSYLCERAMIDASE"/>
    <property type="match status" value="1"/>
</dbReference>
<dbReference type="AlphaFoldDB" id="A0A0D0CMA0"/>
<dbReference type="InterPro" id="IPR017853">
    <property type="entry name" value="GH"/>
</dbReference>
<keyword evidence="4" id="KW-0326">Glycosidase</keyword>
<gene>
    <name evidence="7" type="ORF">GYMLUDRAFT_99169</name>
</gene>
<evidence type="ECO:0000313" key="7">
    <source>
        <dbReference type="EMBL" id="KIK56318.1"/>
    </source>
</evidence>
<evidence type="ECO:0000256" key="4">
    <source>
        <dbReference type="RuleBase" id="RU361188"/>
    </source>
</evidence>
<dbReference type="Pfam" id="PF02055">
    <property type="entry name" value="Glyco_hydro_30"/>
    <property type="match status" value="1"/>
</dbReference>
<protein>
    <submittedName>
        <fullName evidence="7">Glycoside hydrolase family 30 protein</fullName>
    </submittedName>
</protein>
<dbReference type="InterPro" id="IPR001139">
    <property type="entry name" value="Glyco_hydro_30"/>
</dbReference>
<dbReference type="OrthoDB" id="2160638at2759"/>